<evidence type="ECO:0000256" key="1">
    <source>
        <dbReference type="ARBA" id="ARBA00009995"/>
    </source>
</evidence>
<dbReference type="PANTHER" id="PTHR48043">
    <property type="entry name" value="EG:EG0003.4 PROTEIN-RELATED"/>
    <property type="match status" value="1"/>
</dbReference>
<keyword evidence="9" id="KW-1185">Reference proteome</keyword>
<dbReference type="Gene3D" id="3.40.50.2000">
    <property type="entry name" value="Glycogen Phosphorylase B"/>
    <property type="match status" value="1"/>
</dbReference>
<comment type="caution">
    <text evidence="8">The sequence shown here is derived from an EMBL/GenBank/DDBJ whole genome shotgun (WGS) entry which is preliminary data.</text>
</comment>
<comment type="catalytic activity">
    <reaction evidence="6">
        <text>glucuronate acceptor + UDP-alpha-D-glucuronate = acceptor beta-D-glucuronoside + UDP + H(+)</text>
        <dbReference type="Rhea" id="RHEA:21032"/>
        <dbReference type="ChEBI" id="CHEBI:15378"/>
        <dbReference type="ChEBI" id="CHEBI:58052"/>
        <dbReference type="ChEBI" id="CHEBI:58223"/>
        <dbReference type="ChEBI" id="CHEBI:132367"/>
        <dbReference type="ChEBI" id="CHEBI:132368"/>
        <dbReference type="EC" id="2.4.1.17"/>
    </reaction>
</comment>
<dbReference type="Proteomes" id="UP001328107">
    <property type="component" value="Unassembled WGS sequence"/>
</dbReference>
<dbReference type="EC" id="2.4.1.17" evidence="2"/>
<accession>A0AAN5D6W9</accession>
<dbReference type="Pfam" id="PF00201">
    <property type="entry name" value="UDPGT"/>
    <property type="match status" value="1"/>
</dbReference>
<dbReference type="GO" id="GO:0015020">
    <property type="term" value="F:glucuronosyltransferase activity"/>
    <property type="evidence" value="ECO:0007669"/>
    <property type="project" value="UniProtKB-EC"/>
</dbReference>
<keyword evidence="7" id="KW-0812">Transmembrane</keyword>
<evidence type="ECO:0000256" key="2">
    <source>
        <dbReference type="ARBA" id="ARBA00012544"/>
    </source>
</evidence>
<keyword evidence="3" id="KW-0328">Glycosyltransferase</keyword>
<keyword evidence="4" id="KW-0808">Transferase</keyword>
<feature type="non-terminal residue" evidence="8">
    <location>
        <position position="1"/>
    </location>
</feature>
<feature type="transmembrane region" description="Helical" evidence="7">
    <location>
        <begin position="371"/>
        <end position="392"/>
    </location>
</feature>
<evidence type="ECO:0000256" key="4">
    <source>
        <dbReference type="ARBA" id="ARBA00022679"/>
    </source>
</evidence>
<evidence type="ECO:0000256" key="5">
    <source>
        <dbReference type="ARBA" id="ARBA00022729"/>
    </source>
</evidence>
<organism evidence="8 9">
    <name type="scientific">Pristionchus mayeri</name>
    <dbReference type="NCBI Taxonomy" id="1317129"/>
    <lineage>
        <taxon>Eukaryota</taxon>
        <taxon>Metazoa</taxon>
        <taxon>Ecdysozoa</taxon>
        <taxon>Nematoda</taxon>
        <taxon>Chromadorea</taxon>
        <taxon>Rhabditida</taxon>
        <taxon>Rhabditina</taxon>
        <taxon>Diplogasteromorpha</taxon>
        <taxon>Diplogasteroidea</taxon>
        <taxon>Neodiplogasteridae</taxon>
        <taxon>Pristionchus</taxon>
    </lineage>
</organism>
<feature type="transmembrane region" description="Helical" evidence="7">
    <location>
        <begin position="489"/>
        <end position="515"/>
    </location>
</feature>
<dbReference type="EMBL" id="BTRK01000006">
    <property type="protein sequence ID" value="GMR57653.1"/>
    <property type="molecule type" value="Genomic_DNA"/>
</dbReference>
<keyword evidence="7" id="KW-0472">Membrane</keyword>
<keyword evidence="5" id="KW-0732">Signal</keyword>
<comment type="similarity">
    <text evidence="1">Belongs to the UDP-glycosyltransferase family.</text>
</comment>
<evidence type="ECO:0000256" key="6">
    <source>
        <dbReference type="ARBA" id="ARBA00047475"/>
    </source>
</evidence>
<dbReference type="CDD" id="cd03784">
    <property type="entry name" value="GT1_Gtf-like"/>
    <property type="match status" value="1"/>
</dbReference>
<feature type="transmembrane region" description="Helical" evidence="7">
    <location>
        <begin position="536"/>
        <end position="559"/>
    </location>
</feature>
<reference evidence="9" key="1">
    <citation type="submission" date="2022-10" db="EMBL/GenBank/DDBJ databases">
        <title>Genome assembly of Pristionchus species.</title>
        <authorList>
            <person name="Yoshida K."/>
            <person name="Sommer R.J."/>
        </authorList>
    </citation>
    <scope>NUCLEOTIDE SEQUENCE [LARGE SCALE GENOMIC DNA]</scope>
    <source>
        <strain evidence="9">RS5460</strain>
    </source>
</reference>
<proteinExistence type="inferred from homology"/>
<protein>
    <recommendedName>
        <fullName evidence="2">glucuronosyltransferase</fullName>
        <ecNumber evidence="2">2.4.1.17</ecNumber>
    </recommendedName>
</protein>
<feature type="transmembrane region" description="Helical" evidence="7">
    <location>
        <begin position="453"/>
        <end position="477"/>
    </location>
</feature>
<evidence type="ECO:0000256" key="7">
    <source>
        <dbReference type="SAM" id="Phobius"/>
    </source>
</evidence>
<dbReference type="InterPro" id="IPR050271">
    <property type="entry name" value="UDP-glycosyltransferase"/>
</dbReference>
<sequence length="566" mass="64204">FDFCGLGIAHLLKADRVILASSVPLHEAIGEMVGVPKALHIPTRFSLRTLEDNREEYVEYSTRGFIANALESAIFGQNMFGYLEEAENRIFDSFYNSLSSPPFPGIRQLMRSAHSLIENVHPLLDLPRPTLNAIIPVGGITVKQEFSQEEAADAQVLLEEIAAYKEKGKKVVLVSFGTVMNPELMKEETRMNVINAMGNVTDAVFYWRVKHEISTPAANVKIHEWLPQNYLLASGMVDLFVSHMGIGSMTEAAYHGVPLVSIPLFVDQHYNYICARRLGITRFVDKASLRYSQDTLQHAIQEALNDGSMKARSMRLKNHLAGYRNQKDELVKHLRFILSLDANETLLSMDHHLPPLGLTTTLRSLIHLIPFYSLHLSALVTSLVLVVSYWFCCCERRKEGGNQVEGKAIDQNGNEGMVQNSQGKMIAQKVEAIVKRSPEFFDRRLYETTAKAVVGFAVFFALVSKFSRLLMVPIHLFASFLDFCSLRSIVQYITLLLLLDFACRLLFSFSVFTLLHWLRQQCYKFHAFLRQFRIAVILFSFISACCNFAVMSLIFFVLVRISSRFF</sequence>
<evidence type="ECO:0000256" key="3">
    <source>
        <dbReference type="ARBA" id="ARBA00022676"/>
    </source>
</evidence>
<evidence type="ECO:0000313" key="8">
    <source>
        <dbReference type="EMBL" id="GMR57653.1"/>
    </source>
</evidence>
<keyword evidence="7" id="KW-1133">Transmembrane helix</keyword>
<dbReference type="PANTHER" id="PTHR48043:SF23">
    <property type="entry name" value="UDP-GLUCURONOSYLTRANSFERASE"/>
    <property type="match status" value="1"/>
</dbReference>
<dbReference type="InterPro" id="IPR002213">
    <property type="entry name" value="UDP_glucos_trans"/>
</dbReference>
<gene>
    <name evidence="8" type="ORF">PMAYCL1PPCAC_27848</name>
</gene>
<dbReference type="AlphaFoldDB" id="A0AAN5D6W9"/>
<name>A0AAN5D6W9_9BILA</name>
<dbReference type="SUPFAM" id="SSF53756">
    <property type="entry name" value="UDP-Glycosyltransferase/glycogen phosphorylase"/>
    <property type="match status" value="1"/>
</dbReference>
<evidence type="ECO:0000313" key="9">
    <source>
        <dbReference type="Proteomes" id="UP001328107"/>
    </source>
</evidence>